<keyword evidence="2" id="KW-0732">Signal</keyword>
<dbReference type="PANTHER" id="PTHR48081:SF13">
    <property type="entry name" value="ALPHA_BETA HYDROLASE"/>
    <property type="match status" value="1"/>
</dbReference>
<dbReference type="InterPro" id="IPR050300">
    <property type="entry name" value="GDXG_lipolytic_enzyme"/>
</dbReference>
<feature type="chain" id="PRO_5033042552" evidence="2">
    <location>
        <begin position="24"/>
        <end position="312"/>
    </location>
</feature>
<dbReference type="Pfam" id="PF20434">
    <property type="entry name" value="BD-FAE"/>
    <property type="match status" value="1"/>
</dbReference>
<evidence type="ECO:0000256" key="1">
    <source>
        <dbReference type="ARBA" id="ARBA00022801"/>
    </source>
</evidence>
<dbReference type="Proteomes" id="UP000583752">
    <property type="component" value="Unassembled WGS sequence"/>
</dbReference>
<reference evidence="4 5" key="1">
    <citation type="submission" date="2020-04" db="EMBL/GenBank/DDBJ databases">
        <title>Massilia sp. RP-1-19 isolated from soil.</title>
        <authorList>
            <person name="Dahal R.H."/>
        </authorList>
    </citation>
    <scope>NUCLEOTIDE SEQUENCE [LARGE SCALE GENOMIC DNA]</scope>
    <source>
        <strain evidence="4 5">RP-1-19</strain>
    </source>
</reference>
<dbReference type="Gene3D" id="3.40.50.1820">
    <property type="entry name" value="alpha/beta hydrolase"/>
    <property type="match status" value="1"/>
</dbReference>
<sequence>MSTLFARRFAAMLIGVCAVPALAADDGFRTAVLLDHGWDVHAGQTYASVSGRDLKLDVYVPSAKPVAPLPVLVNIHGGGWVFGSREGAALTALPYMQMGFAVVNIEYRLAKTALAPAAVEDALCALQWVGRNAKRYNFDLGKVVVTGTSAGGQLALTTGLIKPDSEMTNQCAANEPAWSGPYVNAAPKVAAVVNWYGITDLADMLQGPNIRSYAVAWFGSMPGRMALAAQLSPLSHVRAGGPAVLTIHGDADPLVPYAHATRLHKALDKAGVKNELMTITGGGHGGFTAEQQLGAYEKIRAFLGGLGIAPKP</sequence>
<dbReference type="InterPro" id="IPR029058">
    <property type="entry name" value="AB_hydrolase_fold"/>
</dbReference>
<dbReference type="InterPro" id="IPR049492">
    <property type="entry name" value="BD-FAE-like_dom"/>
</dbReference>
<evidence type="ECO:0000313" key="4">
    <source>
        <dbReference type="EMBL" id="NML59977.1"/>
    </source>
</evidence>
<dbReference type="GO" id="GO:0016787">
    <property type="term" value="F:hydrolase activity"/>
    <property type="evidence" value="ECO:0007669"/>
    <property type="project" value="UniProtKB-KW"/>
</dbReference>
<dbReference type="AlphaFoldDB" id="A0A848HFY0"/>
<comment type="caution">
    <text evidence="4">The sequence shown here is derived from an EMBL/GenBank/DDBJ whole genome shotgun (WGS) entry which is preliminary data.</text>
</comment>
<keyword evidence="5" id="KW-1185">Reference proteome</keyword>
<dbReference type="PANTHER" id="PTHR48081">
    <property type="entry name" value="AB HYDROLASE SUPERFAMILY PROTEIN C4A8.06C"/>
    <property type="match status" value="1"/>
</dbReference>
<gene>
    <name evidence="4" type="ORF">HHL21_02525</name>
</gene>
<name>A0A848HFY0_9BURK</name>
<feature type="signal peptide" evidence="2">
    <location>
        <begin position="1"/>
        <end position="23"/>
    </location>
</feature>
<evidence type="ECO:0000313" key="5">
    <source>
        <dbReference type="Proteomes" id="UP000583752"/>
    </source>
</evidence>
<keyword evidence="1 4" id="KW-0378">Hydrolase</keyword>
<accession>A0A848HFY0</accession>
<evidence type="ECO:0000259" key="3">
    <source>
        <dbReference type="Pfam" id="PF20434"/>
    </source>
</evidence>
<feature type="domain" description="BD-FAE-like" evidence="3">
    <location>
        <begin position="56"/>
        <end position="267"/>
    </location>
</feature>
<dbReference type="EMBL" id="JABBGG010000001">
    <property type="protein sequence ID" value="NML59977.1"/>
    <property type="molecule type" value="Genomic_DNA"/>
</dbReference>
<dbReference type="RefSeq" id="WP_169463659.1">
    <property type="nucleotide sequence ID" value="NZ_JABBGG010000001.1"/>
</dbReference>
<organism evidence="4 5">
    <name type="scientific">Massilia polaris</name>
    <dbReference type="NCBI Taxonomy" id="2728846"/>
    <lineage>
        <taxon>Bacteria</taxon>
        <taxon>Pseudomonadati</taxon>
        <taxon>Pseudomonadota</taxon>
        <taxon>Betaproteobacteria</taxon>
        <taxon>Burkholderiales</taxon>
        <taxon>Oxalobacteraceae</taxon>
        <taxon>Telluria group</taxon>
        <taxon>Massilia</taxon>
    </lineage>
</organism>
<dbReference type="SUPFAM" id="SSF53474">
    <property type="entry name" value="alpha/beta-Hydrolases"/>
    <property type="match status" value="1"/>
</dbReference>
<evidence type="ECO:0000256" key="2">
    <source>
        <dbReference type="SAM" id="SignalP"/>
    </source>
</evidence>
<proteinExistence type="predicted"/>
<protein>
    <submittedName>
        <fullName evidence="4">Alpha/beta hydrolase</fullName>
    </submittedName>
</protein>